<dbReference type="PROSITE" id="PS51186">
    <property type="entry name" value="GNAT"/>
    <property type="match status" value="1"/>
</dbReference>
<dbReference type="Pfam" id="PF13302">
    <property type="entry name" value="Acetyltransf_3"/>
    <property type="match status" value="1"/>
</dbReference>
<evidence type="ECO:0000313" key="3">
    <source>
        <dbReference type="Proteomes" id="UP000647133"/>
    </source>
</evidence>
<dbReference type="Gene3D" id="3.40.630.30">
    <property type="match status" value="1"/>
</dbReference>
<evidence type="ECO:0000313" key="2">
    <source>
        <dbReference type="EMBL" id="MBD8488622.1"/>
    </source>
</evidence>
<dbReference type="Proteomes" id="UP000647133">
    <property type="component" value="Unassembled WGS sequence"/>
</dbReference>
<proteinExistence type="predicted"/>
<dbReference type="RefSeq" id="WP_192009481.1">
    <property type="nucleotide sequence ID" value="NZ_JACYTQ010000002.1"/>
</dbReference>
<organism evidence="2 3">
    <name type="scientific">Echinicola arenosa</name>
    <dbReference type="NCBI Taxonomy" id="2774144"/>
    <lineage>
        <taxon>Bacteria</taxon>
        <taxon>Pseudomonadati</taxon>
        <taxon>Bacteroidota</taxon>
        <taxon>Cytophagia</taxon>
        <taxon>Cytophagales</taxon>
        <taxon>Cyclobacteriaceae</taxon>
        <taxon>Echinicola</taxon>
    </lineage>
</organism>
<dbReference type="PANTHER" id="PTHR43328">
    <property type="entry name" value="ACETYLTRANSFERASE-RELATED"/>
    <property type="match status" value="1"/>
</dbReference>
<sequence length="178" mass="20394">MKIQGANDIALVSWGGQHFHSLYPLANNPAIAKNLKDSFPQPYTIHDARFWIEHNIKFNPPQNFAIEKNGVLVGSIGAEKGKDELRTNMEIGLWVGERFWGQGIATEATKLFIRHLFEKFSVQRIFATVYDFNISCMRVMQKAGLQEEAILKGAYIKHEKIGDIYQYVMLREDFNSSK</sequence>
<dbReference type="CDD" id="cd04301">
    <property type="entry name" value="NAT_SF"/>
    <property type="match status" value="1"/>
</dbReference>
<protein>
    <submittedName>
        <fullName evidence="2">GNAT family N-acetyltransferase</fullName>
    </submittedName>
</protein>
<name>A0ABR9AIF1_9BACT</name>
<reference evidence="2 3" key="1">
    <citation type="submission" date="2020-09" db="EMBL/GenBank/DDBJ databases">
        <title>Echinicola sp. CAU 1574 isolated from sand of Sido Beach.</title>
        <authorList>
            <person name="Kim W."/>
        </authorList>
    </citation>
    <scope>NUCLEOTIDE SEQUENCE [LARGE SCALE GENOMIC DNA]</scope>
    <source>
        <strain evidence="2 3">CAU 1574</strain>
    </source>
</reference>
<dbReference type="SUPFAM" id="SSF55729">
    <property type="entry name" value="Acyl-CoA N-acyltransferases (Nat)"/>
    <property type="match status" value="1"/>
</dbReference>
<gene>
    <name evidence="2" type="ORF">IFO69_07695</name>
</gene>
<feature type="domain" description="N-acetyltransferase" evidence="1">
    <location>
        <begin position="17"/>
        <end position="171"/>
    </location>
</feature>
<dbReference type="PANTHER" id="PTHR43328:SF1">
    <property type="entry name" value="N-ACETYLTRANSFERASE DOMAIN-CONTAINING PROTEIN"/>
    <property type="match status" value="1"/>
</dbReference>
<comment type="caution">
    <text evidence="2">The sequence shown here is derived from an EMBL/GenBank/DDBJ whole genome shotgun (WGS) entry which is preliminary data.</text>
</comment>
<dbReference type="InterPro" id="IPR000182">
    <property type="entry name" value="GNAT_dom"/>
</dbReference>
<evidence type="ECO:0000259" key="1">
    <source>
        <dbReference type="PROSITE" id="PS51186"/>
    </source>
</evidence>
<dbReference type="EMBL" id="JACYTQ010000002">
    <property type="protein sequence ID" value="MBD8488622.1"/>
    <property type="molecule type" value="Genomic_DNA"/>
</dbReference>
<accession>A0ABR9AIF1</accession>
<dbReference type="InterPro" id="IPR016181">
    <property type="entry name" value="Acyl_CoA_acyltransferase"/>
</dbReference>
<keyword evidence="3" id="KW-1185">Reference proteome</keyword>